<gene>
    <name evidence="2" type="ORF">GCM10023321_51630</name>
</gene>
<reference evidence="3" key="1">
    <citation type="journal article" date="2019" name="Int. J. Syst. Evol. Microbiol.">
        <title>The Global Catalogue of Microorganisms (GCM) 10K type strain sequencing project: providing services to taxonomists for standard genome sequencing and annotation.</title>
        <authorList>
            <consortium name="The Broad Institute Genomics Platform"/>
            <consortium name="The Broad Institute Genome Sequencing Center for Infectious Disease"/>
            <person name="Wu L."/>
            <person name="Ma J."/>
        </authorList>
    </citation>
    <scope>NUCLEOTIDE SEQUENCE [LARGE SCALE GENOMIC DNA]</scope>
    <source>
        <strain evidence="3">JCM 18303</strain>
    </source>
</reference>
<dbReference type="GO" id="GO:0032259">
    <property type="term" value="P:methylation"/>
    <property type="evidence" value="ECO:0007669"/>
    <property type="project" value="UniProtKB-KW"/>
</dbReference>
<dbReference type="CDD" id="cd02440">
    <property type="entry name" value="AdoMet_MTases"/>
    <property type="match status" value="1"/>
</dbReference>
<dbReference type="Gene3D" id="3.40.50.150">
    <property type="entry name" value="Vaccinia Virus protein VP39"/>
    <property type="match status" value="1"/>
</dbReference>
<dbReference type="Proteomes" id="UP001428817">
    <property type="component" value="Unassembled WGS sequence"/>
</dbReference>
<evidence type="ECO:0000259" key="1">
    <source>
        <dbReference type="Pfam" id="PF13649"/>
    </source>
</evidence>
<dbReference type="GO" id="GO:0008168">
    <property type="term" value="F:methyltransferase activity"/>
    <property type="evidence" value="ECO:0007669"/>
    <property type="project" value="UniProtKB-KW"/>
</dbReference>
<dbReference type="Pfam" id="PF13649">
    <property type="entry name" value="Methyltransf_25"/>
    <property type="match status" value="1"/>
</dbReference>
<organism evidence="2 3">
    <name type="scientific">Pseudonocardia eucalypti</name>
    <dbReference type="NCBI Taxonomy" id="648755"/>
    <lineage>
        <taxon>Bacteria</taxon>
        <taxon>Bacillati</taxon>
        <taxon>Actinomycetota</taxon>
        <taxon>Actinomycetes</taxon>
        <taxon>Pseudonocardiales</taxon>
        <taxon>Pseudonocardiaceae</taxon>
        <taxon>Pseudonocardia</taxon>
    </lineage>
</organism>
<accession>A0ABP9QLJ0</accession>
<dbReference type="EMBL" id="BAABJP010000030">
    <property type="protein sequence ID" value="GAA5163931.1"/>
    <property type="molecule type" value="Genomic_DNA"/>
</dbReference>
<evidence type="ECO:0000313" key="3">
    <source>
        <dbReference type="Proteomes" id="UP001428817"/>
    </source>
</evidence>
<keyword evidence="2" id="KW-0808">Transferase</keyword>
<comment type="caution">
    <text evidence="2">The sequence shown here is derived from an EMBL/GenBank/DDBJ whole genome shotgun (WGS) entry which is preliminary data.</text>
</comment>
<dbReference type="InterPro" id="IPR029063">
    <property type="entry name" value="SAM-dependent_MTases_sf"/>
</dbReference>
<proteinExistence type="predicted"/>
<feature type="domain" description="Methyltransferase" evidence="1">
    <location>
        <begin position="29"/>
        <end position="115"/>
    </location>
</feature>
<keyword evidence="2" id="KW-0489">Methyltransferase</keyword>
<evidence type="ECO:0000313" key="2">
    <source>
        <dbReference type="EMBL" id="GAA5163931.1"/>
    </source>
</evidence>
<dbReference type="InterPro" id="IPR041698">
    <property type="entry name" value="Methyltransf_25"/>
</dbReference>
<sequence length="186" mass="19768">MVRLDSRRWRKRAGRSDRWLLDGCLGPTVDLGCGPGRLVAALIERGVPALGVDSSPVAVRLCAARGAVALRRDLFSRIPGEGRWHHALLADGNIGIGGDPVGLLHRVRRLLHPRGSVLVELGAEPGLWRGPARLVGRHGPVGGWFPWASVGPDAVAGVASAAGLRLAEVRRARPGRRTVAELRVVG</sequence>
<keyword evidence="3" id="KW-1185">Reference proteome</keyword>
<dbReference type="SUPFAM" id="SSF53335">
    <property type="entry name" value="S-adenosyl-L-methionine-dependent methyltransferases"/>
    <property type="match status" value="1"/>
</dbReference>
<protein>
    <submittedName>
        <fullName evidence="2">Class I SAM-dependent methyltransferase</fullName>
    </submittedName>
</protein>
<name>A0ABP9QLJ0_9PSEU</name>